<dbReference type="AlphaFoldDB" id="A0A167LGC9"/>
<proteinExistence type="predicted"/>
<keyword evidence="3" id="KW-1185">Reference proteome</keyword>
<accession>A0A167LGC9</accession>
<sequence>MASRAGSRGNPILLDTSPHHRTISAEHPHNRTVDDLIEEERERQSLFFHAPQHEVSSTSAAGPSQPGTSHISMQPPADHGSKKTRPGAGRPRANTAAASLGRHKLPTVAEEADGTSSEEPLAHHPAPPPVRPIFPQSASDPTVAALTRSRAHTAPGSHLGPDSGIFRHETGRNGGGSHTLEDLIPRRGDGVIASRLLTRRNSKGKSASTSNLKTCVIDKGKGKLTDKGKGKADESADEPPKSKGRGKAVDSSLERRNSNKGKGKAVDSALERRSSKGKGKAKEPEPEADGKRSGKKKEIVTAPRVANIRWPGFDAEYFYQEHNPDEVEAMKVTGLKRLSPPSVPTIYLTGGTPDMEKNTQHTEAEEFILSADQELDFHGVAHARTESPVDTTMSCGESGPPGPMGPNEWETWQHLQRTTASGWHENALSGAPGPSVPRVSQGSSQHYQQSAPPMLDTDLQAYALPMASQTPLSASAPQWNALPGQPYMDPQTVTPLSASAPQWNAPQNPQSYIDPQTEIQAGMPENLWDDVLSFMDPSIFQSPQPPGEEAQFSAGTMMATDWGLMQQGGVSAPTMPYIPPSTDGSAIPQQYQERQTMPRLPHFSEMIAGSERITPQQPQQAMQYTAPDASIQSMPYTAPGPSIPPQPHAQYAPYPTQPQATYHPNTFRTNEHYGLIHHQEPQAQDLSALGYPYEHGPPRTA</sequence>
<organism evidence="2 3">
    <name type="scientific">Calocera viscosa (strain TUFC12733)</name>
    <dbReference type="NCBI Taxonomy" id="1330018"/>
    <lineage>
        <taxon>Eukaryota</taxon>
        <taxon>Fungi</taxon>
        <taxon>Dikarya</taxon>
        <taxon>Basidiomycota</taxon>
        <taxon>Agaricomycotina</taxon>
        <taxon>Dacrymycetes</taxon>
        <taxon>Dacrymycetales</taxon>
        <taxon>Dacrymycetaceae</taxon>
        <taxon>Calocera</taxon>
    </lineage>
</organism>
<feature type="region of interest" description="Disordered" evidence="1">
    <location>
        <begin position="1"/>
        <end position="300"/>
    </location>
</feature>
<feature type="compositionally biased region" description="Basic and acidic residues" evidence="1">
    <location>
        <begin position="216"/>
        <end position="241"/>
    </location>
</feature>
<name>A0A167LGC9_CALVF</name>
<protein>
    <submittedName>
        <fullName evidence="2">Uncharacterized protein</fullName>
    </submittedName>
</protein>
<feature type="compositionally biased region" description="Polar residues" evidence="1">
    <location>
        <begin position="204"/>
        <end position="213"/>
    </location>
</feature>
<evidence type="ECO:0000313" key="3">
    <source>
        <dbReference type="Proteomes" id="UP000076738"/>
    </source>
</evidence>
<feature type="region of interest" description="Disordered" evidence="1">
    <location>
        <begin position="424"/>
        <end position="451"/>
    </location>
</feature>
<feature type="compositionally biased region" description="Basic and acidic residues" evidence="1">
    <location>
        <begin position="269"/>
        <end position="299"/>
    </location>
</feature>
<reference evidence="2 3" key="1">
    <citation type="journal article" date="2016" name="Mol. Biol. Evol.">
        <title>Comparative Genomics of Early-Diverging Mushroom-Forming Fungi Provides Insights into the Origins of Lignocellulose Decay Capabilities.</title>
        <authorList>
            <person name="Nagy L.G."/>
            <person name="Riley R."/>
            <person name="Tritt A."/>
            <person name="Adam C."/>
            <person name="Daum C."/>
            <person name="Floudas D."/>
            <person name="Sun H."/>
            <person name="Yadav J.S."/>
            <person name="Pangilinan J."/>
            <person name="Larsson K.H."/>
            <person name="Matsuura K."/>
            <person name="Barry K."/>
            <person name="Labutti K."/>
            <person name="Kuo R."/>
            <person name="Ohm R.A."/>
            <person name="Bhattacharya S.S."/>
            <person name="Shirouzu T."/>
            <person name="Yoshinaga Y."/>
            <person name="Martin F.M."/>
            <person name="Grigoriev I.V."/>
            <person name="Hibbett D.S."/>
        </authorList>
    </citation>
    <scope>NUCLEOTIDE SEQUENCE [LARGE SCALE GENOMIC DNA]</scope>
    <source>
        <strain evidence="2 3">TUFC12733</strain>
    </source>
</reference>
<dbReference type="Proteomes" id="UP000076738">
    <property type="component" value="Unassembled WGS sequence"/>
</dbReference>
<feature type="compositionally biased region" description="Basic and acidic residues" evidence="1">
    <location>
        <begin position="23"/>
        <end position="44"/>
    </location>
</feature>
<dbReference type="EMBL" id="KV417288">
    <property type="protein sequence ID" value="KZO95664.1"/>
    <property type="molecule type" value="Genomic_DNA"/>
</dbReference>
<dbReference type="OrthoDB" id="3366293at2759"/>
<gene>
    <name evidence="2" type="ORF">CALVIDRAFT_538061</name>
</gene>
<feature type="compositionally biased region" description="Basic and acidic residues" evidence="1">
    <location>
        <begin position="179"/>
        <end position="189"/>
    </location>
</feature>
<evidence type="ECO:0000256" key="1">
    <source>
        <dbReference type="SAM" id="MobiDB-lite"/>
    </source>
</evidence>
<feature type="compositionally biased region" description="Polar residues" evidence="1">
    <location>
        <begin position="54"/>
        <end position="72"/>
    </location>
</feature>
<feature type="compositionally biased region" description="Polar residues" evidence="1">
    <location>
        <begin position="438"/>
        <end position="451"/>
    </location>
</feature>
<evidence type="ECO:0000313" key="2">
    <source>
        <dbReference type="EMBL" id="KZO95664.1"/>
    </source>
</evidence>